<reference evidence="3 4" key="1">
    <citation type="submission" date="2019-08" db="EMBL/GenBank/DDBJ databases">
        <title>100 year-old enigma solved: identification of Planctomyces bekefii, the type genus and species of the phylum Planctomycetes.</title>
        <authorList>
            <person name="Svetlana D.N."/>
            <person name="Overmann J."/>
        </authorList>
    </citation>
    <scope>NUCLEOTIDE SEQUENCE [LARGE SCALE GENOMIC DNA]</scope>
    <source>
        <strain evidence="3">Phe10_nw2017</strain>
    </source>
</reference>
<gene>
    <name evidence="3" type="ORF">E3A20_17140</name>
</gene>
<organism evidence="3 4">
    <name type="scientific">Planctomyces bekefii</name>
    <dbReference type="NCBI Taxonomy" id="1653850"/>
    <lineage>
        <taxon>Bacteria</taxon>
        <taxon>Pseudomonadati</taxon>
        <taxon>Planctomycetota</taxon>
        <taxon>Planctomycetia</taxon>
        <taxon>Planctomycetales</taxon>
        <taxon>Planctomycetaceae</taxon>
        <taxon>Planctomyces</taxon>
    </lineage>
</organism>
<feature type="region of interest" description="Disordered" evidence="1">
    <location>
        <begin position="45"/>
        <end position="68"/>
    </location>
</feature>
<sequence>MLRKQLRLPLLGIIITLAAVVVLIALRDTLSTQLFGATRTTTPQDAAVAASQKQPQDPPDKKLPESADPQTSFMRLKLQASTSILEGLCTEDMQLVGTGCDQLLKMSLEERWRVSGDNVYRRYSTEFQAAVEELKQESAEEDLHGTSLAWINVTMKCLKCHEWVRTVVLAGQETQP</sequence>
<evidence type="ECO:0000313" key="4">
    <source>
        <dbReference type="Proteomes" id="UP000321083"/>
    </source>
</evidence>
<dbReference type="Proteomes" id="UP000321083">
    <property type="component" value="Unassembled WGS sequence"/>
</dbReference>
<evidence type="ECO:0000256" key="1">
    <source>
        <dbReference type="SAM" id="MobiDB-lite"/>
    </source>
</evidence>
<protein>
    <submittedName>
        <fullName evidence="3">Uncharacterized protein</fullName>
    </submittedName>
</protein>
<reference evidence="3 4" key="2">
    <citation type="submission" date="2019-08" db="EMBL/GenBank/DDBJ databases">
        <authorList>
            <person name="Henke P."/>
        </authorList>
    </citation>
    <scope>NUCLEOTIDE SEQUENCE [LARGE SCALE GENOMIC DNA]</scope>
    <source>
        <strain evidence="3">Phe10_nw2017</strain>
    </source>
</reference>
<comment type="caution">
    <text evidence="3">The sequence shown here is derived from an EMBL/GenBank/DDBJ whole genome shotgun (WGS) entry which is preliminary data.</text>
</comment>
<keyword evidence="4" id="KW-1185">Reference proteome</keyword>
<keyword evidence="2" id="KW-0812">Transmembrane</keyword>
<feature type="transmembrane region" description="Helical" evidence="2">
    <location>
        <begin position="6"/>
        <end position="26"/>
    </location>
</feature>
<keyword evidence="2" id="KW-0472">Membrane</keyword>
<evidence type="ECO:0000256" key="2">
    <source>
        <dbReference type="SAM" id="Phobius"/>
    </source>
</evidence>
<evidence type="ECO:0000313" key="3">
    <source>
        <dbReference type="EMBL" id="TWW09156.1"/>
    </source>
</evidence>
<dbReference type="EMBL" id="SRHE01000365">
    <property type="protein sequence ID" value="TWW09156.1"/>
    <property type="molecule type" value="Genomic_DNA"/>
</dbReference>
<proteinExistence type="predicted"/>
<accession>A0A5C6M377</accession>
<dbReference type="AlphaFoldDB" id="A0A5C6M377"/>
<keyword evidence="2" id="KW-1133">Transmembrane helix</keyword>
<name>A0A5C6M377_9PLAN</name>